<gene>
    <name evidence="3" type="ORF">SXIM_13180</name>
</gene>
<name>A0A0F7FR82_9ACTN</name>
<protein>
    <submittedName>
        <fullName evidence="3">Secreted lipase</fullName>
    </submittedName>
</protein>
<dbReference type="Proteomes" id="UP000034034">
    <property type="component" value="Chromosome"/>
</dbReference>
<dbReference type="PATRIC" id="fig|408015.6.peg.1350"/>
<dbReference type="Gene3D" id="3.40.50.1820">
    <property type="entry name" value="alpha/beta hydrolase"/>
    <property type="match status" value="1"/>
</dbReference>
<dbReference type="STRING" id="408015.SXIM_13180"/>
<dbReference type="HOGENOM" id="CLU_039051_1_0_11"/>
<keyword evidence="4" id="KW-1185">Reference proteome</keyword>
<accession>A0A0F7FR82</accession>
<dbReference type="RefSeq" id="WP_053116108.1">
    <property type="nucleotide sequence ID" value="NZ_CP009922.3"/>
</dbReference>
<sequence length="378" mass="38239">MRFRTTGAAAAALLMVLTLPASPAFADGAGAGGGTGPDLRCAVTRGALLQVTPLERYARAEVAAMLETATGVPAQAGLVRYGAAFHRLTYRTLAPHGGALTHSALLVLPVLPTGAGATPLPTVSGVPGRNARSHDAYSAGGDGSVADALLYAAGGFAVVAAEGPRPGPHLSPYAVSTRSAALDSLRAARTAAGRLGVRLSGELYVTGLPQGGQAATAVGRALRREAAGPFGWRAAAPVAGPYDLRAGHLPVLSGAHRDGLSQARFLTYLRVAQHRLRPPHGHPGEGPRPPYAAHGERQAGGTHTGGWVRGHLPEAEEEPPGRWYAPPGAPATGVDGACARGSGALVRLHAAAGERACSPGIPSAPGANGACGAWRTWW</sequence>
<evidence type="ECO:0000313" key="3">
    <source>
        <dbReference type="EMBL" id="AKG42702.1"/>
    </source>
</evidence>
<evidence type="ECO:0000313" key="4">
    <source>
        <dbReference type="Proteomes" id="UP000034034"/>
    </source>
</evidence>
<proteinExistence type="predicted"/>
<feature type="region of interest" description="Disordered" evidence="1">
    <location>
        <begin position="276"/>
        <end position="305"/>
    </location>
</feature>
<organism evidence="3 4">
    <name type="scientific">Streptomyces xiamenensis</name>
    <dbReference type="NCBI Taxonomy" id="408015"/>
    <lineage>
        <taxon>Bacteria</taxon>
        <taxon>Bacillati</taxon>
        <taxon>Actinomycetota</taxon>
        <taxon>Actinomycetes</taxon>
        <taxon>Kitasatosporales</taxon>
        <taxon>Streptomycetaceae</taxon>
        <taxon>Streptomyces</taxon>
    </lineage>
</organism>
<evidence type="ECO:0000256" key="1">
    <source>
        <dbReference type="SAM" id="MobiDB-lite"/>
    </source>
</evidence>
<feature type="chain" id="PRO_5002515390" evidence="2">
    <location>
        <begin position="27"/>
        <end position="378"/>
    </location>
</feature>
<evidence type="ECO:0000256" key="2">
    <source>
        <dbReference type="SAM" id="SignalP"/>
    </source>
</evidence>
<dbReference type="InterPro" id="IPR029058">
    <property type="entry name" value="AB_hydrolase_fold"/>
</dbReference>
<feature type="signal peptide" evidence="2">
    <location>
        <begin position="1"/>
        <end position="26"/>
    </location>
</feature>
<reference evidence="3" key="1">
    <citation type="submission" date="2019-08" db="EMBL/GenBank/DDBJ databases">
        <title>Complete genome sequence of a mangrove-derived Streptomyces xiamenensis.</title>
        <authorList>
            <person name="Xu J."/>
        </authorList>
    </citation>
    <scope>NUCLEOTIDE SEQUENCE</scope>
    <source>
        <strain evidence="3">318</strain>
    </source>
</reference>
<dbReference type="KEGG" id="sxi:SXIM_13180"/>
<dbReference type="AlphaFoldDB" id="A0A0F7FR82"/>
<keyword evidence="2" id="KW-0732">Signal</keyword>
<dbReference type="EMBL" id="CP009922">
    <property type="protein sequence ID" value="AKG42702.1"/>
    <property type="molecule type" value="Genomic_DNA"/>
</dbReference>